<dbReference type="CDD" id="cd19089">
    <property type="entry name" value="AKR_AKR14A1_2"/>
    <property type="match status" value="1"/>
</dbReference>
<comment type="similarity">
    <text evidence="1">Belongs to the shaker potassium channel beta subunit family.</text>
</comment>
<dbReference type="PRINTS" id="PR00069">
    <property type="entry name" value="ALDKETRDTASE"/>
</dbReference>
<dbReference type="Gene3D" id="3.20.20.100">
    <property type="entry name" value="NADP-dependent oxidoreductase domain"/>
    <property type="match status" value="1"/>
</dbReference>
<dbReference type="RefSeq" id="WP_057821972.1">
    <property type="nucleotide sequence ID" value="NZ_AZEC01000014.1"/>
</dbReference>
<dbReference type="GO" id="GO:0016491">
    <property type="term" value="F:oxidoreductase activity"/>
    <property type="evidence" value="ECO:0007669"/>
    <property type="project" value="UniProtKB-KW"/>
</dbReference>
<keyword evidence="2" id="KW-0521">NADP</keyword>
<dbReference type="GO" id="GO:0051596">
    <property type="term" value="P:methylglyoxal catabolic process"/>
    <property type="evidence" value="ECO:0007669"/>
    <property type="project" value="TreeGrafter"/>
</dbReference>
<keyword evidence="3" id="KW-0560">Oxidoreductase</keyword>
<dbReference type="PANTHER" id="PTHR43150:SF4">
    <property type="entry name" value="L-GLYCERALDEHYDE 3-PHOSPHATE REDUCTASE"/>
    <property type="match status" value="1"/>
</dbReference>
<name>A0A0R1N282_9LACO</name>
<proteinExistence type="inferred from homology"/>
<dbReference type="PATRIC" id="fig|1423792.3.peg.937"/>
<evidence type="ECO:0000259" key="4">
    <source>
        <dbReference type="Pfam" id="PF00248"/>
    </source>
</evidence>
<protein>
    <submittedName>
        <fullName evidence="5">Aldo keto reductase</fullName>
    </submittedName>
</protein>
<evidence type="ECO:0000256" key="2">
    <source>
        <dbReference type="ARBA" id="ARBA00022857"/>
    </source>
</evidence>
<dbReference type="AlphaFoldDB" id="A0A0R1N282"/>
<keyword evidence="6" id="KW-1185">Reference proteome</keyword>
<dbReference type="OrthoDB" id="9773828at2"/>
<comment type="caution">
    <text evidence="5">The sequence shown here is derived from an EMBL/GenBank/DDBJ whole genome shotgun (WGS) entry which is preliminary data.</text>
</comment>
<sequence length="334" mass="37189">MVNVYHADDSRYDHKTAIRRAGNTGLELPSVSLGLWRHYGSDDPLLDREQVILKAFDNGIFSFDLANNYGKPEIGSAESLFGAIYRRNLKPYRDELVITTKVGFEAGVGPYGHFNSRKAVLQSIDQSLLKMGLDYVDIYYSHRPDPNTSVEETARAFDDVVRSGKALYIGISNYDSAQTKEIVSWFKKLGTPFVVNQVSYNMFNRTAEDDHLLDTMKSLGGGLVAYGPLSEGLLSNRYLKGIPDDFPIHWSNTKTFAKGKEHVVDQLNALQKIAQNRGQSLSEMALSWLLRTPVVTSVIIGTTNVDHLESNIKAGNQTSFTDDELAAIDQILNS</sequence>
<dbReference type="EMBL" id="AZEC01000014">
    <property type="protein sequence ID" value="KRL10771.1"/>
    <property type="molecule type" value="Genomic_DNA"/>
</dbReference>
<dbReference type="InterPro" id="IPR020471">
    <property type="entry name" value="AKR"/>
</dbReference>
<accession>A0A0R1N282</accession>
<evidence type="ECO:0000313" key="6">
    <source>
        <dbReference type="Proteomes" id="UP000051330"/>
    </source>
</evidence>
<dbReference type="InterPro" id="IPR005399">
    <property type="entry name" value="K_chnl_volt-dep_bsu_KCNAB-rel"/>
</dbReference>
<feature type="domain" description="NADP-dependent oxidoreductase" evidence="4">
    <location>
        <begin position="33"/>
        <end position="332"/>
    </location>
</feature>
<reference evidence="5 6" key="1">
    <citation type="journal article" date="2015" name="Genome Announc.">
        <title>Expanding the biotechnology potential of lactobacilli through comparative genomics of 213 strains and associated genera.</title>
        <authorList>
            <person name="Sun Z."/>
            <person name="Harris H.M."/>
            <person name="McCann A."/>
            <person name="Guo C."/>
            <person name="Argimon S."/>
            <person name="Zhang W."/>
            <person name="Yang X."/>
            <person name="Jeffery I.B."/>
            <person name="Cooney J.C."/>
            <person name="Kagawa T.F."/>
            <person name="Liu W."/>
            <person name="Song Y."/>
            <person name="Salvetti E."/>
            <person name="Wrobel A."/>
            <person name="Rasinkangas P."/>
            <person name="Parkhill J."/>
            <person name="Rea M.C."/>
            <person name="O'Sullivan O."/>
            <person name="Ritari J."/>
            <person name="Douillard F.P."/>
            <person name="Paul Ross R."/>
            <person name="Yang R."/>
            <person name="Briner A.E."/>
            <person name="Felis G.E."/>
            <person name="de Vos W.M."/>
            <person name="Barrangou R."/>
            <person name="Klaenhammer T.R."/>
            <person name="Caufield P.W."/>
            <person name="Cui Y."/>
            <person name="Zhang H."/>
            <person name="O'Toole P.W."/>
        </authorList>
    </citation>
    <scope>NUCLEOTIDE SEQUENCE [LARGE SCALE GENOMIC DNA]</scope>
    <source>
        <strain evidence="5 6">DSM 12744</strain>
    </source>
</reference>
<dbReference type="Proteomes" id="UP000051330">
    <property type="component" value="Unassembled WGS sequence"/>
</dbReference>
<evidence type="ECO:0000256" key="3">
    <source>
        <dbReference type="ARBA" id="ARBA00023002"/>
    </source>
</evidence>
<dbReference type="PANTHER" id="PTHR43150">
    <property type="entry name" value="HYPERKINETIC, ISOFORM M"/>
    <property type="match status" value="1"/>
</dbReference>
<dbReference type="InterPro" id="IPR036812">
    <property type="entry name" value="NAD(P)_OxRdtase_dom_sf"/>
</dbReference>
<dbReference type="Pfam" id="PF00248">
    <property type="entry name" value="Aldo_ket_red"/>
    <property type="match status" value="1"/>
</dbReference>
<evidence type="ECO:0000313" key="5">
    <source>
        <dbReference type="EMBL" id="KRL10771.1"/>
    </source>
</evidence>
<dbReference type="InterPro" id="IPR023210">
    <property type="entry name" value="NADP_OxRdtase_dom"/>
</dbReference>
<evidence type="ECO:0000256" key="1">
    <source>
        <dbReference type="ARBA" id="ARBA00006515"/>
    </source>
</evidence>
<organism evidence="5 6">
    <name type="scientific">Schleiferilactobacillus perolens DSM 12744</name>
    <dbReference type="NCBI Taxonomy" id="1423792"/>
    <lineage>
        <taxon>Bacteria</taxon>
        <taxon>Bacillati</taxon>
        <taxon>Bacillota</taxon>
        <taxon>Bacilli</taxon>
        <taxon>Lactobacillales</taxon>
        <taxon>Lactobacillaceae</taxon>
        <taxon>Schleiferilactobacillus</taxon>
    </lineage>
</organism>
<dbReference type="STRING" id="1423792.FD09_GL000917"/>
<dbReference type="SUPFAM" id="SSF51430">
    <property type="entry name" value="NAD(P)-linked oxidoreductase"/>
    <property type="match status" value="1"/>
</dbReference>
<gene>
    <name evidence="5" type="ORF">FD09_GL000917</name>
</gene>